<reference evidence="2" key="1">
    <citation type="submission" date="2021-01" db="EMBL/GenBank/DDBJ databases">
        <title>Caligus Genome Assembly.</title>
        <authorList>
            <person name="Gallardo-Escarate C."/>
        </authorList>
    </citation>
    <scope>NUCLEOTIDE SEQUENCE [LARGE SCALE GENOMIC DNA]</scope>
</reference>
<evidence type="ECO:0000313" key="1">
    <source>
        <dbReference type="EMBL" id="QQP56463.1"/>
    </source>
</evidence>
<dbReference type="EMBL" id="CP045890">
    <property type="protein sequence ID" value="QQP56463.1"/>
    <property type="molecule type" value="Genomic_DNA"/>
</dbReference>
<dbReference type="Proteomes" id="UP000595437">
    <property type="component" value="Chromosome 1"/>
</dbReference>
<proteinExistence type="predicted"/>
<evidence type="ECO:0000313" key="2">
    <source>
        <dbReference type="Proteomes" id="UP000595437"/>
    </source>
</evidence>
<organism evidence="1 2">
    <name type="scientific">Caligus rogercresseyi</name>
    <name type="common">Sea louse</name>
    <dbReference type="NCBI Taxonomy" id="217165"/>
    <lineage>
        <taxon>Eukaryota</taxon>
        <taxon>Metazoa</taxon>
        <taxon>Ecdysozoa</taxon>
        <taxon>Arthropoda</taxon>
        <taxon>Crustacea</taxon>
        <taxon>Multicrustacea</taxon>
        <taxon>Hexanauplia</taxon>
        <taxon>Copepoda</taxon>
        <taxon>Siphonostomatoida</taxon>
        <taxon>Caligidae</taxon>
        <taxon>Caligus</taxon>
    </lineage>
</organism>
<name>A0A7T8QVE0_CALRO</name>
<dbReference type="AlphaFoldDB" id="A0A7T8QVE0"/>
<protein>
    <submittedName>
        <fullName evidence="1">Uncharacterized protein</fullName>
    </submittedName>
</protein>
<gene>
    <name evidence="1" type="ORF">FKW44_001136</name>
</gene>
<accession>A0A7T8QVE0</accession>
<keyword evidence="2" id="KW-1185">Reference proteome</keyword>
<sequence>MIPSLTLWTDQAVRRRYNLKPPHPVRTARPQRVFAIQRRRWKGVGEHRGHNK</sequence>